<dbReference type="Proteomes" id="UP000252357">
    <property type="component" value="Unassembled WGS sequence"/>
</dbReference>
<feature type="domain" description="CusB-like beta-barrel" evidence="7">
    <location>
        <begin position="253"/>
        <end position="328"/>
    </location>
</feature>
<dbReference type="GO" id="GO:0022857">
    <property type="term" value="F:transmembrane transporter activity"/>
    <property type="evidence" value="ECO:0007669"/>
    <property type="project" value="InterPro"/>
</dbReference>
<dbReference type="Pfam" id="PF25876">
    <property type="entry name" value="HH_MFP_RND"/>
    <property type="match status" value="1"/>
</dbReference>
<reference evidence="8 9" key="1">
    <citation type="journal article" date="2018" name="Int. J. Syst. Evol. Microbiol.">
        <title>Parvibium lacunae gen. nov., sp. nov., a new member of the family Alcaligenaceae isolated from a freshwater pond.</title>
        <authorList>
            <person name="Chen W.M."/>
            <person name="Xie P.B."/>
            <person name="Hsu M.Y."/>
            <person name="Sheu S.Y."/>
        </authorList>
    </citation>
    <scope>NUCLEOTIDE SEQUENCE [LARGE SCALE GENOMIC DNA]</scope>
    <source>
        <strain evidence="8 9">KMB9</strain>
    </source>
</reference>
<proteinExistence type="inferred from homology"/>
<dbReference type="InterPro" id="IPR006143">
    <property type="entry name" value="RND_pump_MFP"/>
</dbReference>
<comment type="similarity">
    <text evidence="2">Belongs to the membrane fusion protein (MFP) (TC 8.A.1) family.</text>
</comment>
<dbReference type="PANTHER" id="PTHR32347:SF14">
    <property type="entry name" value="EFFLUX SYSTEM COMPONENT YKNX-RELATED"/>
    <property type="match status" value="1"/>
</dbReference>
<dbReference type="InterPro" id="IPR058625">
    <property type="entry name" value="MdtA-like_BSH"/>
</dbReference>
<evidence type="ECO:0000256" key="3">
    <source>
        <dbReference type="ARBA" id="ARBA00023054"/>
    </source>
</evidence>
<feature type="domain" description="Multidrug resistance protein MdtA-like barrel-sandwich hybrid" evidence="6">
    <location>
        <begin position="60"/>
        <end position="240"/>
    </location>
</feature>
<comment type="caution">
    <text evidence="8">The sequence shown here is derived from an EMBL/GenBank/DDBJ whole genome shotgun (WGS) entry which is preliminary data.</text>
</comment>
<dbReference type="InterPro" id="IPR050465">
    <property type="entry name" value="UPF0194_transport"/>
</dbReference>
<dbReference type="OrthoDB" id="9811754at2"/>
<evidence type="ECO:0000313" key="8">
    <source>
        <dbReference type="EMBL" id="RCS57390.1"/>
    </source>
</evidence>
<dbReference type="GO" id="GO:0030313">
    <property type="term" value="C:cell envelope"/>
    <property type="evidence" value="ECO:0007669"/>
    <property type="project" value="UniProtKB-SubCell"/>
</dbReference>
<evidence type="ECO:0000256" key="1">
    <source>
        <dbReference type="ARBA" id="ARBA00004196"/>
    </source>
</evidence>
<dbReference type="GO" id="GO:0016020">
    <property type="term" value="C:membrane"/>
    <property type="evidence" value="ECO:0007669"/>
    <property type="project" value="InterPro"/>
</dbReference>
<dbReference type="PANTHER" id="PTHR32347">
    <property type="entry name" value="EFFLUX SYSTEM COMPONENT YKNX-RELATED"/>
    <property type="match status" value="1"/>
</dbReference>
<organism evidence="8 9">
    <name type="scientific">Parvibium lacunae</name>
    <dbReference type="NCBI Taxonomy" id="1888893"/>
    <lineage>
        <taxon>Bacteria</taxon>
        <taxon>Pseudomonadati</taxon>
        <taxon>Pseudomonadota</taxon>
        <taxon>Betaproteobacteria</taxon>
        <taxon>Burkholderiales</taxon>
        <taxon>Alcaligenaceae</taxon>
        <taxon>Parvibium</taxon>
    </lineage>
</organism>
<protein>
    <submittedName>
        <fullName evidence="8">HlyD family secretion protein</fullName>
    </submittedName>
</protein>
<dbReference type="Gene3D" id="2.40.50.100">
    <property type="match status" value="1"/>
</dbReference>
<dbReference type="NCBIfam" id="TIGR01730">
    <property type="entry name" value="RND_mfp"/>
    <property type="match status" value="1"/>
</dbReference>
<dbReference type="EMBL" id="QPGB01000003">
    <property type="protein sequence ID" value="RCS57390.1"/>
    <property type="molecule type" value="Genomic_DNA"/>
</dbReference>
<dbReference type="RefSeq" id="WP_114402871.1">
    <property type="nucleotide sequence ID" value="NZ_QPGB01000003.1"/>
</dbReference>
<evidence type="ECO:0000256" key="2">
    <source>
        <dbReference type="ARBA" id="ARBA00009477"/>
    </source>
</evidence>
<accession>A0A368L1X9</accession>
<feature type="compositionally biased region" description="Basic and acidic residues" evidence="4">
    <location>
        <begin position="352"/>
        <end position="363"/>
    </location>
</feature>
<evidence type="ECO:0000256" key="4">
    <source>
        <dbReference type="SAM" id="MobiDB-lite"/>
    </source>
</evidence>
<feature type="domain" description="Multidrug resistance protein MdtA-like alpha-helical hairpin" evidence="5">
    <location>
        <begin position="125"/>
        <end position="208"/>
    </location>
</feature>
<keyword evidence="3" id="KW-0175">Coiled coil</keyword>
<comment type="subcellular location">
    <subcellularLocation>
        <location evidence="1">Cell envelope</location>
    </subcellularLocation>
</comment>
<dbReference type="InterPro" id="IPR058624">
    <property type="entry name" value="MdtA-like_HH"/>
</dbReference>
<sequence length="520" mass="56271">MPKKRLLLVGIVLLCGLAGAGGYVWLRQPAPEAQYKLARIERGALSAIVAASGTLNPVAQVQVGTQVSGQLKEVLADFNSEVKQGQIIARLDPETYELKVRQAQADLEAAQAQLLTQQANVLAQQAEVGRVKASLLDAQRDYERKETLVKQNFISPAERDKAFALYQGTQEQLKTADAQLTVARAQVRQAEASLSQRRAALASAQVDLGRTVIRSPVDGIVVKRSIEPGQTVAASLQAPELFIIARNLHDMQVETAIDEADVGRVRAGQTATFTVDAFPGKTFEGSVRQIRKAALNVQNVITYTVVIATSNPQQTLLPGMTANVRIVTDTRSDVLKLPNSALRYRPPATESGKGKSDTNDKKSGGNAADRAGPASGQDRSQAMREQLTQTLQLSASQQAQLDPIFTKLREKMQTVRTLPDAERGKASEQARAEMRASIRALLTPPQQQRYDEYLASQSGRASSRGRVYQLQAGQPTLVNLSLGITDGTYTEVLGKTLKEGDEVIVGQAKNEAKTAPRSPF</sequence>
<dbReference type="SUPFAM" id="SSF111369">
    <property type="entry name" value="HlyD-like secretion proteins"/>
    <property type="match status" value="3"/>
</dbReference>
<dbReference type="Gene3D" id="1.10.287.470">
    <property type="entry name" value="Helix hairpin bin"/>
    <property type="match status" value="1"/>
</dbReference>
<evidence type="ECO:0000259" key="6">
    <source>
        <dbReference type="Pfam" id="PF25917"/>
    </source>
</evidence>
<name>A0A368L1X9_9BURK</name>
<dbReference type="Pfam" id="PF25954">
    <property type="entry name" value="Beta-barrel_RND_2"/>
    <property type="match status" value="1"/>
</dbReference>
<dbReference type="Gene3D" id="2.40.30.170">
    <property type="match status" value="1"/>
</dbReference>
<dbReference type="AlphaFoldDB" id="A0A368L1X9"/>
<feature type="region of interest" description="Disordered" evidence="4">
    <location>
        <begin position="337"/>
        <end position="383"/>
    </location>
</feature>
<evidence type="ECO:0000313" key="9">
    <source>
        <dbReference type="Proteomes" id="UP000252357"/>
    </source>
</evidence>
<gene>
    <name evidence="8" type="ORF">DU000_07960</name>
</gene>
<evidence type="ECO:0000259" key="7">
    <source>
        <dbReference type="Pfam" id="PF25954"/>
    </source>
</evidence>
<evidence type="ECO:0000259" key="5">
    <source>
        <dbReference type="Pfam" id="PF25876"/>
    </source>
</evidence>
<keyword evidence="9" id="KW-1185">Reference proteome</keyword>
<dbReference type="InterPro" id="IPR058792">
    <property type="entry name" value="Beta-barrel_RND_2"/>
</dbReference>
<dbReference type="Pfam" id="PF25917">
    <property type="entry name" value="BSH_RND"/>
    <property type="match status" value="1"/>
</dbReference>